<name>A0ABD3XBM1_SINWO</name>
<dbReference type="PANTHER" id="PTHR14241:SF32">
    <property type="entry name" value="VWFA DOMAIN-CONTAINING PROTEIN-RELATED"/>
    <property type="match status" value="1"/>
</dbReference>
<dbReference type="PANTHER" id="PTHR14241">
    <property type="entry name" value="INTERFERON-INDUCED PROTEIN 44"/>
    <property type="match status" value="1"/>
</dbReference>
<proteinExistence type="predicted"/>
<comment type="caution">
    <text evidence="2">The sequence shown here is derived from an EMBL/GenBank/DDBJ whole genome shotgun (WGS) entry which is preliminary data.</text>
</comment>
<evidence type="ECO:0000256" key="1">
    <source>
        <dbReference type="SAM" id="MobiDB-lite"/>
    </source>
</evidence>
<dbReference type="Gene3D" id="3.40.50.300">
    <property type="entry name" value="P-loop containing nucleotide triphosphate hydrolases"/>
    <property type="match status" value="1"/>
</dbReference>
<accession>A0ABD3XBM1</accession>
<evidence type="ECO:0000313" key="2">
    <source>
        <dbReference type="EMBL" id="KAL3883659.1"/>
    </source>
</evidence>
<dbReference type="CDD" id="cd00882">
    <property type="entry name" value="Ras_like_GTPase"/>
    <property type="match status" value="1"/>
</dbReference>
<protein>
    <recommendedName>
        <fullName evidence="4">Interferon-induced protein 44-like</fullName>
    </recommendedName>
</protein>
<feature type="region of interest" description="Disordered" evidence="1">
    <location>
        <begin position="1"/>
        <end position="28"/>
    </location>
</feature>
<evidence type="ECO:0008006" key="4">
    <source>
        <dbReference type="Google" id="ProtNLM"/>
    </source>
</evidence>
<dbReference type="Proteomes" id="UP001634394">
    <property type="component" value="Unassembled WGS sequence"/>
</dbReference>
<organism evidence="2 3">
    <name type="scientific">Sinanodonta woodiana</name>
    <name type="common">Chinese pond mussel</name>
    <name type="synonym">Anodonta woodiana</name>
    <dbReference type="NCBI Taxonomy" id="1069815"/>
    <lineage>
        <taxon>Eukaryota</taxon>
        <taxon>Metazoa</taxon>
        <taxon>Spiralia</taxon>
        <taxon>Lophotrochozoa</taxon>
        <taxon>Mollusca</taxon>
        <taxon>Bivalvia</taxon>
        <taxon>Autobranchia</taxon>
        <taxon>Heteroconchia</taxon>
        <taxon>Palaeoheterodonta</taxon>
        <taxon>Unionida</taxon>
        <taxon>Unionoidea</taxon>
        <taxon>Unionidae</taxon>
        <taxon>Unioninae</taxon>
        <taxon>Sinanodonta</taxon>
    </lineage>
</organism>
<reference evidence="2 3" key="1">
    <citation type="submission" date="2024-11" db="EMBL/GenBank/DDBJ databases">
        <title>Chromosome-level genome assembly of the freshwater bivalve Anodonta woodiana.</title>
        <authorList>
            <person name="Chen X."/>
        </authorList>
    </citation>
    <scope>NUCLEOTIDE SEQUENCE [LARGE SCALE GENOMIC DNA]</scope>
    <source>
        <strain evidence="2">MN2024</strain>
        <tissue evidence="2">Gills</tissue>
    </source>
</reference>
<sequence length="304" mass="33718">MACCGGNSSTPLSPPSPPPSPPLLSRPWRNSPALDVQHLLELKSRVENFSLPPNLNVTRAKILMLGPAKAGKSSFVKTITSIFQERIAQPTTTGFVTESLTMKYRQFPVRSLDNERPLNFCLCDTRGFDPSGAPDMTDLNYLLEGNVPDGYTFSTTPIHPDVASFIHQPGIQDEVHCVAFVFDASSLKVTEEGILHKLKDLQLRMNIKDVPRIVLLTKIDNLSEALTTDVSQVFLSKDVKRAVDYVSHRLGIPPGNVMPIKNYENENMLNISTSCLALQALDRMLGYATDYLKNQNDRMEQGNT</sequence>
<gene>
    <name evidence="2" type="ORF">ACJMK2_029899</name>
</gene>
<dbReference type="EMBL" id="JBJQND010000003">
    <property type="protein sequence ID" value="KAL3883659.1"/>
    <property type="molecule type" value="Genomic_DNA"/>
</dbReference>
<dbReference type="SUPFAM" id="SSF52540">
    <property type="entry name" value="P-loop containing nucleoside triphosphate hydrolases"/>
    <property type="match status" value="1"/>
</dbReference>
<dbReference type="AlphaFoldDB" id="A0ABD3XBM1"/>
<keyword evidence="3" id="KW-1185">Reference proteome</keyword>
<dbReference type="InterPro" id="IPR027417">
    <property type="entry name" value="P-loop_NTPase"/>
</dbReference>
<feature type="compositionally biased region" description="Pro residues" evidence="1">
    <location>
        <begin position="12"/>
        <end position="24"/>
    </location>
</feature>
<evidence type="ECO:0000313" key="3">
    <source>
        <dbReference type="Proteomes" id="UP001634394"/>
    </source>
</evidence>